<dbReference type="AlphaFoldDB" id="H0JNA1"/>
<protein>
    <submittedName>
        <fullName evidence="2">Putative transposase</fullName>
    </submittedName>
</protein>
<dbReference type="GO" id="GO:0015074">
    <property type="term" value="P:DNA integration"/>
    <property type="evidence" value="ECO:0007669"/>
    <property type="project" value="InterPro"/>
</dbReference>
<reference evidence="2 3" key="1">
    <citation type="submission" date="2011-12" db="EMBL/GenBank/DDBJ databases">
        <authorList>
            <person name="Kriszt B."/>
            <person name="Tancsics A."/>
            <person name="Cserhati M."/>
            <person name="Toth A."/>
            <person name="Nagy I."/>
            <person name="Horvath B."/>
            <person name="Tamura T."/>
            <person name="Kukolya J."/>
            <person name="Szoboszlay S."/>
        </authorList>
    </citation>
    <scope>NUCLEOTIDE SEQUENCE [LARGE SCALE GENOMIC DNA]</scope>
    <source>
        <strain evidence="2 3">AK37</strain>
    </source>
</reference>
<accession>H0JNA1</accession>
<dbReference type="Pfam" id="PF13333">
    <property type="entry name" value="rve_2"/>
    <property type="match status" value="1"/>
</dbReference>
<evidence type="ECO:0000313" key="2">
    <source>
        <dbReference type="EMBL" id="EHK85179.1"/>
    </source>
</evidence>
<dbReference type="Proteomes" id="UP000005064">
    <property type="component" value="Unassembled WGS sequence"/>
</dbReference>
<evidence type="ECO:0000313" key="3">
    <source>
        <dbReference type="Proteomes" id="UP000005064"/>
    </source>
</evidence>
<proteinExistence type="predicted"/>
<name>H0JNA1_9NOCA</name>
<evidence type="ECO:0000259" key="1">
    <source>
        <dbReference type="Pfam" id="PF13333"/>
    </source>
</evidence>
<dbReference type="EMBL" id="AHBW01000032">
    <property type="protein sequence ID" value="EHK85179.1"/>
    <property type="molecule type" value="Genomic_DNA"/>
</dbReference>
<gene>
    <name evidence="2" type="ORF">AK37_05412</name>
</gene>
<organism evidence="2 3">
    <name type="scientific">Rhodococcus pyridinivorans AK37</name>
    <dbReference type="NCBI Taxonomy" id="1114960"/>
    <lineage>
        <taxon>Bacteria</taxon>
        <taxon>Bacillati</taxon>
        <taxon>Actinomycetota</taxon>
        <taxon>Actinomycetes</taxon>
        <taxon>Mycobacteriales</taxon>
        <taxon>Nocardiaceae</taxon>
        <taxon>Rhodococcus</taxon>
    </lineage>
</organism>
<sequence>MESFFALLQKNVLDRQRWSEREELRLATVTWIERSYHPKRRQRRLGRLTPVEFETINQAAHAA</sequence>
<feature type="domain" description="Integrase catalytic" evidence="1">
    <location>
        <begin position="2"/>
        <end position="55"/>
    </location>
</feature>
<comment type="caution">
    <text evidence="2">The sequence shown here is derived from an EMBL/GenBank/DDBJ whole genome shotgun (WGS) entry which is preliminary data.</text>
</comment>
<dbReference type="InterPro" id="IPR001584">
    <property type="entry name" value="Integrase_cat-core"/>
</dbReference>